<dbReference type="InterPro" id="IPR019422">
    <property type="entry name" value="7TM_GPCR_serpentine_rcpt_Srh"/>
</dbReference>
<keyword evidence="1" id="KW-0472">Membrane</keyword>
<dbReference type="Proteomes" id="UP000008068">
    <property type="component" value="Unassembled WGS sequence"/>
</dbReference>
<protein>
    <submittedName>
        <fullName evidence="2">Uncharacterized protein</fullName>
    </submittedName>
</protein>
<feature type="transmembrane region" description="Helical" evidence="1">
    <location>
        <begin position="145"/>
        <end position="167"/>
    </location>
</feature>
<feature type="transmembrane region" description="Helical" evidence="1">
    <location>
        <begin position="69"/>
        <end position="91"/>
    </location>
</feature>
<reference evidence="3" key="1">
    <citation type="submission" date="2011-07" db="EMBL/GenBank/DDBJ databases">
        <authorList>
            <consortium name="Caenorhabditis brenneri Sequencing and Analysis Consortium"/>
            <person name="Wilson R.K."/>
        </authorList>
    </citation>
    <scope>NUCLEOTIDE SEQUENCE [LARGE SCALE GENOMIC DNA]</scope>
    <source>
        <strain evidence="3">PB2801</strain>
    </source>
</reference>
<dbReference type="AlphaFoldDB" id="G0NSW7"/>
<keyword evidence="1" id="KW-1133">Transmembrane helix</keyword>
<gene>
    <name evidence="2" type="ORF">CAEBREN_09177</name>
</gene>
<accession>G0NSW7</accession>
<dbReference type="InParanoid" id="G0NSW7"/>
<organism evidence="3">
    <name type="scientific">Caenorhabditis brenneri</name>
    <name type="common">Nematode worm</name>
    <dbReference type="NCBI Taxonomy" id="135651"/>
    <lineage>
        <taxon>Eukaryota</taxon>
        <taxon>Metazoa</taxon>
        <taxon>Ecdysozoa</taxon>
        <taxon>Nematoda</taxon>
        <taxon>Chromadorea</taxon>
        <taxon>Rhabditida</taxon>
        <taxon>Rhabditina</taxon>
        <taxon>Rhabditomorpha</taxon>
        <taxon>Rhabditoidea</taxon>
        <taxon>Rhabditidae</taxon>
        <taxon>Peloderinae</taxon>
        <taxon>Caenorhabditis</taxon>
    </lineage>
</organism>
<sequence>MAGIGLSMSFLAVSLPLQLTEFFMILKKTPSSMKAVKWPLLVNHFWCSALDIGVCSLATPFLFIPNFSVFGVGILSVLGVPYVYQFFAGFLTTTCNLNNLKKPFITYTFQLFLYHTYIFSNAEMLFLHVVRHYNMLPMAREKFQIYQYFSEAILHVKYFFMILALNFSI</sequence>
<feature type="transmembrane region" description="Helical" evidence="1">
    <location>
        <begin position="38"/>
        <end position="63"/>
    </location>
</feature>
<keyword evidence="1" id="KW-0812">Transmembrane</keyword>
<evidence type="ECO:0000256" key="1">
    <source>
        <dbReference type="SAM" id="Phobius"/>
    </source>
</evidence>
<feature type="transmembrane region" description="Helical" evidence="1">
    <location>
        <begin position="6"/>
        <end position="26"/>
    </location>
</feature>
<dbReference type="OrthoDB" id="5867301at2759"/>
<dbReference type="HOGENOM" id="CLU_1579870_0_0_1"/>
<dbReference type="EMBL" id="GL379941">
    <property type="protein sequence ID" value="EGT37014.1"/>
    <property type="molecule type" value="Genomic_DNA"/>
</dbReference>
<proteinExistence type="predicted"/>
<name>G0NSW7_CAEBE</name>
<evidence type="ECO:0000313" key="3">
    <source>
        <dbReference type="Proteomes" id="UP000008068"/>
    </source>
</evidence>
<feature type="transmembrane region" description="Helical" evidence="1">
    <location>
        <begin position="112"/>
        <end position="133"/>
    </location>
</feature>
<evidence type="ECO:0000313" key="2">
    <source>
        <dbReference type="EMBL" id="EGT37014.1"/>
    </source>
</evidence>
<dbReference type="Pfam" id="PF10318">
    <property type="entry name" value="7TM_GPCR_Srh"/>
    <property type="match status" value="1"/>
</dbReference>
<keyword evidence="3" id="KW-1185">Reference proteome</keyword>